<dbReference type="PANTHER" id="PTHR33116">
    <property type="entry name" value="REVERSE TRANSCRIPTASE ZINC-BINDING DOMAIN-CONTAINING PROTEIN-RELATED-RELATED"/>
    <property type="match status" value="1"/>
</dbReference>
<dbReference type="GO" id="GO:0004523">
    <property type="term" value="F:RNA-DNA hybrid ribonuclease activity"/>
    <property type="evidence" value="ECO:0007669"/>
    <property type="project" value="InterPro"/>
</dbReference>
<dbReference type="InterPro" id="IPR026960">
    <property type="entry name" value="RVT-Znf"/>
</dbReference>
<proteinExistence type="predicted"/>
<dbReference type="CDD" id="cd06222">
    <property type="entry name" value="RNase_H_like"/>
    <property type="match status" value="1"/>
</dbReference>
<dbReference type="EMBL" id="DF973534">
    <property type="protein sequence ID" value="GAU33706.1"/>
    <property type="molecule type" value="Genomic_DNA"/>
</dbReference>
<evidence type="ECO:0000259" key="1">
    <source>
        <dbReference type="Pfam" id="PF13456"/>
    </source>
</evidence>
<name>A0A2Z6MMG1_TRISU</name>
<dbReference type="PANTHER" id="PTHR33116:SF86">
    <property type="entry name" value="REVERSE TRANSCRIPTASE DOMAIN-CONTAINING PROTEIN"/>
    <property type="match status" value="1"/>
</dbReference>
<organism evidence="3 4">
    <name type="scientific">Trifolium subterraneum</name>
    <name type="common">Subterranean clover</name>
    <dbReference type="NCBI Taxonomy" id="3900"/>
    <lineage>
        <taxon>Eukaryota</taxon>
        <taxon>Viridiplantae</taxon>
        <taxon>Streptophyta</taxon>
        <taxon>Embryophyta</taxon>
        <taxon>Tracheophyta</taxon>
        <taxon>Spermatophyta</taxon>
        <taxon>Magnoliopsida</taxon>
        <taxon>eudicotyledons</taxon>
        <taxon>Gunneridae</taxon>
        <taxon>Pentapetalae</taxon>
        <taxon>rosids</taxon>
        <taxon>fabids</taxon>
        <taxon>Fabales</taxon>
        <taxon>Fabaceae</taxon>
        <taxon>Papilionoideae</taxon>
        <taxon>50 kb inversion clade</taxon>
        <taxon>NPAAA clade</taxon>
        <taxon>Hologalegina</taxon>
        <taxon>IRL clade</taxon>
        <taxon>Trifolieae</taxon>
        <taxon>Trifolium</taxon>
    </lineage>
</organism>
<feature type="domain" description="Reverse transcriptase zinc-binding" evidence="2">
    <location>
        <begin position="206"/>
        <end position="300"/>
    </location>
</feature>
<evidence type="ECO:0000313" key="3">
    <source>
        <dbReference type="EMBL" id="GAU33706.1"/>
    </source>
</evidence>
<keyword evidence="4" id="KW-1185">Reference proteome</keyword>
<dbReference type="SUPFAM" id="SSF53098">
    <property type="entry name" value="Ribonuclease H-like"/>
    <property type="match status" value="1"/>
</dbReference>
<gene>
    <name evidence="3" type="ORF">TSUD_148570</name>
</gene>
<dbReference type="GO" id="GO:0003676">
    <property type="term" value="F:nucleic acid binding"/>
    <property type="evidence" value="ECO:0007669"/>
    <property type="project" value="InterPro"/>
</dbReference>
<dbReference type="OrthoDB" id="1434107at2759"/>
<reference evidence="4" key="1">
    <citation type="journal article" date="2017" name="Front. Plant Sci.">
        <title>Climate Clever Clovers: New Paradigm to Reduce the Environmental Footprint of Ruminants by Breeding Low Methanogenic Forages Utilizing Haplotype Variation.</title>
        <authorList>
            <person name="Kaur P."/>
            <person name="Appels R."/>
            <person name="Bayer P.E."/>
            <person name="Keeble-Gagnere G."/>
            <person name="Wang J."/>
            <person name="Hirakawa H."/>
            <person name="Shirasawa K."/>
            <person name="Vercoe P."/>
            <person name="Stefanova K."/>
            <person name="Durmic Z."/>
            <person name="Nichols P."/>
            <person name="Revell C."/>
            <person name="Isobe S.N."/>
            <person name="Edwards D."/>
            <person name="Erskine W."/>
        </authorList>
    </citation>
    <scope>NUCLEOTIDE SEQUENCE [LARGE SCALE GENOMIC DNA]</scope>
    <source>
        <strain evidence="4">cv. Daliak</strain>
    </source>
</reference>
<dbReference type="Proteomes" id="UP000242715">
    <property type="component" value="Unassembled WGS sequence"/>
</dbReference>
<sequence length="527" mass="60113">MKISTRGEGRTARVETKLGIKAVAQAIPNYIMSCYKIPVGCCKDIEGMLAKFWWGTDERQRKVHWLSWKNLGKNKNTGGMGFRGFEEFNQALLGKQCWRIIQNQNSAKRVIEMGSRWTIGKGQHVKIWKDCWLPNNAGFKVCSPINVLEADACVSQLIDSNTRSWNRNLISQTFSPFEAQQILNIPLSWRLPNDKLIWHWEKDGNFSVRSAHHMIKETDNLNIPEASSSNNQEIWEAVWKIKAPPSVKNFLWRLAKDILPTRGRLKRKGLSLDTICPLCFEVEENRDHLFMRCRLVQQTWFCSSLGIHVPSQRSLQDWLVEWLSNKNILASKLFRITLWKIWQGRNLLVFQNTPFDPRFIASAAAYFTFEFNGAENSEIVVVPTSHSIDPWCPPPPGMSKLNVDAGCFNDGFMGCGMVIRDNLGRVLFAATMLEKRQVSSTLAEALALRWCLQWILTTNQNGHFIIETDSEVVVKCLQSAIFFIRRCKNAVAHCLVGIAKQFGSRSWVGYVPEPADAAVCMDLLSLN</sequence>
<dbReference type="InterPro" id="IPR036397">
    <property type="entry name" value="RNaseH_sf"/>
</dbReference>
<dbReference type="Pfam" id="PF13966">
    <property type="entry name" value="zf-RVT"/>
    <property type="match status" value="1"/>
</dbReference>
<protein>
    <recommendedName>
        <fullName evidence="5">Reverse transcriptase zinc-binding domain-containing protein</fullName>
    </recommendedName>
</protein>
<dbReference type="Gene3D" id="3.30.420.10">
    <property type="entry name" value="Ribonuclease H-like superfamily/Ribonuclease H"/>
    <property type="match status" value="1"/>
</dbReference>
<dbReference type="InterPro" id="IPR002156">
    <property type="entry name" value="RNaseH_domain"/>
</dbReference>
<evidence type="ECO:0008006" key="5">
    <source>
        <dbReference type="Google" id="ProtNLM"/>
    </source>
</evidence>
<dbReference type="InterPro" id="IPR044730">
    <property type="entry name" value="RNase_H-like_dom_plant"/>
</dbReference>
<evidence type="ECO:0000313" key="4">
    <source>
        <dbReference type="Proteomes" id="UP000242715"/>
    </source>
</evidence>
<dbReference type="InterPro" id="IPR012337">
    <property type="entry name" value="RNaseH-like_sf"/>
</dbReference>
<feature type="domain" description="RNase H type-1" evidence="1">
    <location>
        <begin position="403"/>
        <end position="478"/>
    </location>
</feature>
<accession>A0A2Z6MMG1</accession>
<dbReference type="AlphaFoldDB" id="A0A2Z6MMG1"/>
<evidence type="ECO:0000259" key="2">
    <source>
        <dbReference type="Pfam" id="PF13966"/>
    </source>
</evidence>
<dbReference type="Pfam" id="PF13456">
    <property type="entry name" value="RVT_3"/>
    <property type="match status" value="1"/>
</dbReference>